<evidence type="ECO:0000313" key="1">
    <source>
        <dbReference type="EMBL" id="KKN18198.1"/>
    </source>
</evidence>
<protein>
    <submittedName>
        <fullName evidence="1">Uncharacterized protein</fullName>
    </submittedName>
</protein>
<gene>
    <name evidence="1" type="ORF">LCGC14_0958340</name>
</gene>
<name>A0A0F9RLQ1_9ZZZZ</name>
<sequence>MENNVLEKEAKIMQNFTFTIRDAKTGKKKRVYKYHNLVVTVGRAIIAQRLAADNSNSLNLDFGELGTGATAPANGDTTLETPTFRKATASATSSTNQAFISYFFTAAEVSGTFLEFGTFIDGTVTIGTGILFSRVAINIIKTLSETLTIDVTYTVT</sequence>
<comment type="caution">
    <text evidence="1">The sequence shown here is derived from an EMBL/GenBank/DDBJ whole genome shotgun (WGS) entry which is preliminary data.</text>
</comment>
<dbReference type="EMBL" id="LAZR01003450">
    <property type="protein sequence ID" value="KKN18198.1"/>
    <property type="molecule type" value="Genomic_DNA"/>
</dbReference>
<dbReference type="AlphaFoldDB" id="A0A0F9RLQ1"/>
<reference evidence="1" key="1">
    <citation type="journal article" date="2015" name="Nature">
        <title>Complex archaea that bridge the gap between prokaryotes and eukaryotes.</title>
        <authorList>
            <person name="Spang A."/>
            <person name="Saw J.H."/>
            <person name="Jorgensen S.L."/>
            <person name="Zaremba-Niedzwiedzka K."/>
            <person name="Martijn J."/>
            <person name="Lind A.E."/>
            <person name="van Eijk R."/>
            <person name="Schleper C."/>
            <person name="Guy L."/>
            <person name="Ettema T.J."/>
        </authorList>
    </citation>
    <scope>NUCLEOTIDE SEQUENCE</scope>
</reference>
<proteinExistence type="predicted"/>
<organism evidence="1">
    <name type="scientific">marine sediment metagenome</name>
    <dbReference type="NCBI Taxonomy" id="412755"/>
    <lineage>
        <taxon>unclassified sequences</taxon>
        <taxon>metagenomes</taxon>
        <taxon>ecological metagenomes</taxon>
    </lineage>
</organism>
<accession>A0A0F9RLQ1</accession>